<dbReference type="Gene3D" id="1.10.150.20">
    <property type="entry name" value="5' to 3' exonuclease, C-terminal subdomain"/>
    <property type="match status" value="1"/>
</dbReference>
<feature type="compositionally biased region" description="Acidic residues" evidence="5">
    <location>
        <begin position="628"/>
        <end position="647"/>
    </location>
</feature>
<dbReference type="InterPro" id="IPR003583">
    <property type="entry name" value="Hlx-hairpin-Hlx_DNA-bd_motif"/>
</dbReference>
<keyword evidence="9" id="KW-1185">Reference proteome</keyword>
<evidence type="ECO:0000259" key="6">
    <source>
        <dbReference type="PROSITE" id="PS51192"/>
    </source>
</evidence>
<dbReference type="Pfam" id="PF14520">
    <property type="entry name" value="HHH_5"/>
    <property type="match status" value="1"/>
</dbReference>
<dbReference type="AlphaFoldDB" id="A0ABD6DWB6"/>
<dbReference type="CDD" id="cd12089">
    <property type="entry name" value="Hef_ID"/>
    <property type="match status" value="1"/>
</dbReference>
<dbReference type="PROSITE" id="PS51194">
    <property type="entry name" value="HELICASE_CTER"/>
    <property type="match status" value="1"/>
</dbReference>
<feature type="domain" description="Helicase ATP-binding" evidence="6">
    <location>
        <begin position="29"/>
        <end position="196"/>
    </location>
</feature>
<dbReference type="GO" id="GO:0004386">
    <property type="term" value="F:helicase activity"/>
    <property type="evidence" value="ECO:0007669"/>
    <property type="project" value="UniProtKB-KW"/>
</dbReference>
<dbReference type="GO" id="GO:0140097">
    <property type="term" value="F:catalytic activity, acting on DNA"/>
    <property type="evidence" value="ECO:0007669"/>
    <property type="project" value="UniProtKB-ARBA"/>
</dbReference>
<dbReference type="CDD" id="cd20075">
    <property type="entry name" value="XPF_nuclease_XPF_arch"/>
    <property type="match status" value="1"/>
</dbReference>
<dbReference type="Pfam" id="PF00271">
    <property type="entry name" value="Helicase_C"/>
    <property type="match status" value="1"/>
</dbReference>
<sequence>MAATDEPGYVDHPLLTPDFIERRLYQVQLASTARDGHTLVCLPTGLGKTTVSLLVTAHRLHEVGGTVLFLAPTKPLVQQHAEFYREALSIPDEEIVVFTGEIRPEDRADAWGDARIVIATPQVVENDLVGSRISLADVTHLTFDECHRASGDYAYVYIAERYHADATDPLVTGMSASPGGDKEAILNVCQNLGIAEVEVMTEDDADVDEYTHDTSVEWERIQLPDEILRIRDALNEVIKDRLQKLKSLGVTNTTQPDVSQKQLNRMRGKLQELMNADKSEGYKGMSTHAEVMKLRRAVELVETQSVESVRRYFERQRNAARSSGASKASQRLVSEPKVREAMRLAESFDGTHPKFSRARILLAQTLGIEEGERVIVFTESRDTAEALTEFLSASFDVRRFVGQGDKESSEGMTQKEQQETLDDFRNGEFEVLVSTSVAEEGLDVPEVDLVLFFEPVPTAIRSIQRKGRTGRQAEGRVVVLLAEDTRDEAYFWISRRREKEMESELRELKSVVGDIESELNPPQEALEAYEEATRGNGDGRSGESEDGRGGEERSSDGDERSGDEQSGDGEERSSEDERSGDGEERDSGTTEPETAAQADGQAGLTDFGPTDEEIERAEGDGREAVEGSTEESADADDGEADDGDDADGIVATAEGDEETEIVVDQRELDAAIAKDLSKREGVRTRLETLAVGDYVLSDRVAVERKSVADFLDTLLGEERSIFEQIGDLSRAYARPVLIVEGDGLYEERNVHPGAIRGALASLAVDFDVSVLQTRDEDDTAELLLTIAEREQTERDRTVSVHGEKSAKTLAEQQEYVVSSIADIGPVTAQSLLQEFGTVEQVMTARKDDLREVGGIGEVTAERIREVVGSDYE</sequence>
<evidence type="ECO:0000256" key="4">
    <source>
        <dbReference type="ARBA" id="ARBA00022840"/>
    </source>
</evidence>
<keyword evidence="3" id="KW-0347">Helicase</keyword>
<dbReference type="InterPro" id="IPR041755">
    <property type="entry name" value="Hef_ID"/>
</dbReference>
<dbReference type="InterPro" id="IPR006166">
    <property type="entry name" value="ERCC4_domain"/>
</dbReference>
<dbReference type="SMART" id="SM00490">
    <property type="entry name" value="HELICc"/>
    <property type="match status" value="1"/>
</dbReference>
<feature type="domain" description="Helicase C-terminal" evidence="7">
    <location>
        <begin position="361"/>
        <end position="516"/>
    </location>
</feature>
<feature type="compositionally biased region" description="Basic and acidic residues" evidence="5">
    <location>
        <begin position="540"/>
        <end position="588"/>
    </location>
</feature>
<keyword evidence="4" id="KW-0067">ATP-binding</keyword>
<evidence type="ECO:0000313" key="8">
    <source>
        <dbReference type="EMBL" id="MFD1685093.1"/>
    </source>
</evidence>
<dbReference type="InterPro" id="IPR027417">
    <property type="entry name" value="P-loop_NTPase"/>
</dbReference>
<dbReference type="Pfam" id="PF00270">
    <property type="entry name" value="DEAD"/>
    <property type="match status" value="1"/>
</dbReference>
<dbReference type="SUPFAM" id="SSF52980">
    <property type="entry name" value="Restriction endonuclease-like"/>
    <property type="match status" value="1"/>
</dbReference>
<dbReference type="EMBL" id="JBHUDP010000002">
    <property type="protein sequence ID" value="MFD1685093.1"/>
    <property type="molecule type" value="Genomic_DNA"/>
</dbReference>
<evidence type="ECO:0000256" key="3">
    <source>
        <dbReference type="ARBA" id="ARBA00022806"/>
    </source>
</evidence>
<keyword evidence="2" id="KW-0378">Hydrolase</keyword>
<comment type="caution">
    <text evidence="8">The sequence shown here is derived from an EMBL/GenBank/DDBJ whole genome shotgun (WGS) entry which is preliminary data.</text>
</comment>
<dbReference type="InterPro" id="IPR001650">
    <property type="entry name" value="Helicase_C-like"/>
</dbReference>
<dbReference type="Pfam" id="PF02732">
    <property type="entry name" value="ERCC4"/>
    <property type="match status" value="1"/>
</dbReference>
<feature type="compositionally biased region" description="Basic and acidic residues" evidence="5">
    <location>
        <begin position="616"/>
        <end position="625"/>
    </location>
</feature>
<evidence type="ECO:0000256" key="2">
    <source>
        <dbReference type="ARBA" id="ARBA00022801"/>
    </source>
</evidence>
<evidence type="ECO:0000256" key="5">
    <source>
        <dbReference type="SAM" id="MobiDB-lite"/>
    </source>
</evidence>
<proteinExistence type="predicted"/>
<evidence type="ECO:0000313" key="9">
    <source>
        <dbReference type="Proteomes" id="UP001597092"/>
    </source>
</evidence>
<dbReference type="RefSeq" id="WP_256306980.1">
    <property type="nucleotide sequence ID" value="NZ_JANHAW010000001.1"/>
</dbReference>
<keyword evidence="1" id="KW-0547">Nucleotide-binding</keyword>
<dbReference type="SMART" id="SM00278">
    <property type="entry name" value="HhH1"/>
    <property type="match status" value="2"/>
</dbReference>
<dbReference type="GO" id="GO:0016787">
    <property type="term" value="F:hydrolase activity"/>
    <property type="evidence" value="ECO:0007669"/>
    <property type="project" value="UniProtKB-KW"/>
</dbReference>
<dbReference type="SMART" id="SM00487">
    <property type="entry name" value="DEXDc"/>
    <property type="match status" value="1"/>
</dbReference>
<dbReference type="InterPro" id="IPR010994">
    <property type="entry name" value="RuvA_2-like"/>
</dbReference>
<dbReference type="GO" id="GO:0006259">
    <property type="term" value="P:DNA metabolic process"/>
    <property type="evidence" value="ECO:0007669"/>
    <property type="project" value="UniProtKB-ARBA"/>
</dbReference>
<dbReference type="Pfam" id="PF21210">
    <property type="entry name" value="RNA_helicase_helical"/>
    <property type="match status" value="1"/>
</dbReference>
<dbReference type="InterPro" id="IPR014001">
    <property type="entry name" value="Helicase_ATP-bd"/>
</dbReference>
<accession>A0ABD6DWB6</accession>
<dbReference type="Gene3D" id="3.40.50.300">
    <property type="entry name" value="P-loop containing nucleotide triphosphate hydrolases"/>
    <property type="match status" value="2"/>
</dbReference>
<gene>
    <name evidence="8" type="ORF">ACFSAS_05640</name>
</gene>
<name>A0ABD6DWB6_9EURY</name>
<dbReference type="SMART" id="SM00891">
    <property type="entry name" value="ERCC4"/>
    <property type="match status" value="1"/>
</dbReference>
<dbReference type="Proteomes" id="UP001597092">
    <property type="component" value="Unassembled WGS sequence"/>
</dbReference>
<dbReference type="SUPFAM" id="SSF52540">
    <property type="entry name" value="P-loop containing nucleoside triphosphate hydrolases"/>
    <property type="match status" value="1"/>
</dbReference>
<dbReference type="GO" id="GO:0005524">
    <property type="term" value="F:ATP binding"/>
    <property type="evidence" value="ECO:0007669"/>
    <property type="project" value="UniProtKB-KW"/>
</dbReference>
<dbReference type="InterPro" id="IPR011335">
    <property type="entry name" value="Restrct_endonuc-II-like"/>
</dbReference>
<dbReference type="InterPro" id="IPR011545">
    <property type="entry name" value="DEAD/DEAH_box_helicase_dom"/>
</dbReference>
<dbReference type="PROSITE" id="PS51192">
    <property type="entry name" value="HELICASE_ATP_BIND_1"/>
    <property type="match status" value="1"/>
</dbReference>
<dbReference type="PANTHER" id="PTHR14025:SF20">
    <property type="entry name" value="FANCONI ANEMIA GROUP M PROTEIN"/>
    <property type="match status" value="1"/>
</dbReference>
<dbReference type="SUPFAM" id="SSF47781">
    <property type="entry name" value="RuvA domain 2-like"/>
    <property type="match status" value="1"/>
</dbReference>
<dbReference type="NCBIfam" id="NF010337">
    <property type="entry name" value="PRK13766.1"/>
    <property type="match status" value="1"/>
</dbReference>
<evidence type="ECO:0000256" key="1">
    <source>
        <dbReference type="ARBA" id="ARBA00022741"/>
    </source>
</evidence>
<reference evidence="8 9" key="1">
    <citation type="journal article" date="2019" name="Int. J. Syst. Evol. Microbiol.">
        <title>The Global Catalogue of Microorganisms (GCM) 10K type strain sequencing project: providing services to taxonomists for standard genome sequencing and annotation.</title>
        <authorList>
            <consortium name="The Broad Institute Genomics Platform"/>
            <consortium name="The Broad Institute Genome Sequencing Center for Infectious Disease"/>
            <person name="Wu L."/>
            <person name="Ma J."/>
        </authorList>
    </citation>
    <scope>NUCLEOTIDE SEQUENCE [LARGE SCALE GENOMIC DNA]</scope>
    <source>
        <strain evidence="8 9">CGMCC 1.10387</strain>
    </source>
</reference>
<evidence type="ECO:0000259" key="7">
    <source>
        <dbReference type="PROSITE" id="PS51194"/>
    </source>
</evidence>
<dbReference type="PANTHER" id="PTHR14025">
    <property type="entry name" value="FANCONI ANEMIA GROUP M FANCM FAMILY MEMBER"/>
    <property type="match status" value="1"/>
</dbReference>
<organism evidence="8 9">
    <name type="scientific">Halobellus litoreus</name>
    <dbReference type="NCBI Taxonomy" id="755310"/>
    <lineage>
        <taxon>Archaea</taxon>
        <taxon>Methanobacteriati</taxon>
        <taxon>Methanobacteriota</taxon>
        <taxon>Stenosarchaea group</taxon>
        <taxon>Halobacteria</taxon>
        <taxon>Halobacteriales</taxon>
        <taxon>Haloferacaceae</taxon>
        <taxon>Halobellus</taxon>
    </lineage>
</organism>
<protein>
    <submittedName>
        <fullName evidence="8">ERCC4 domain-containing protein</fullName>
    </submittedName>
</protein>
<dbReference type="Gene3D" id="1.20.1320.20">
    <property type="entry name" value="hef helicase domain"/>
    <property type="match status" value="1"/>
</dbReference>
<feature type="region of interest" description="Disordered" evidence="5">
    <location>
        <begin position="530"/>
        <end position="648"/>
    </location>
</feature>
<dbReference type="Gene3D" id="3.40.50.10130">
    <property type="match status" value="1"/>
</dbReference>